<accession>A0A9D1VBY0</accession>
<dbReference type="EMBL" id="DXFQ01000090">
    <property type="protein sequence ID" value="HIX19975.1"/>
    <property type="molecule type" value="Genomic_DNA"/>
</dbReference>
<reference evidence="1" key="1">
    <citation type="journal article" date="2021" name="PeerJ">
        <title>Extensive microbial diversity within the chicken gut microbiome revealed by metagenomics and culture.</title>
        <authorList>
            <person name="Gilroy R."/>
            <person name="Ravi A."/>
            <person name="Getino M."/>
            <person name="Pursley I."/>
            <person name="Horton D.L."/>
            <person name="Alikhan N.F."/>
            <person name="Baker D."/>
            <person name="Gharbi K."/>
            <person name="Hall N."/>
            <person name="Watson M."/>
            <person name="Adriaenssens E.M."/>
            <person name="Foster-Nyarko E."/>
            <person name="Jarju S."/>
            <person name="Secka A."/>
            <person name="Antonio M."/>
            <person name="Oren A."/>
            <person name="Chaudhuri R.R."/>
            <person name="La Ragione R."/>
            <person name="Hildebrand F."/>
            <person name="Pallen M.J."/>
        </authorList>
    </citation>
    <scope>NUCLEOTIDE SEQUENCE</scope>
    <source>
        <strain evidence="1">14975</strain>
    </source>
</reference>
<gene>
    <name evidence="1" type="ORF">H9862_05145</name>
</gene>
<evidence type="ECO:0000313" key="1">
    <source>
        <dbReference type="EMBL" id="HIX19975.1"/>
    </source>
</evidence>
<organism evidence="1 2">
    <name type="scientific">Candidatus Akkermansia intestinigallinarum</name>
    <dbReference type="NCBI Taxonomy" id="2838431"/>
    <lineage>
        <taxon>Bacteria</taxon>
        <taxon>Pseudomonadati</taxon>
        <taxon>Verrucomicrobiota</taxon>
        <taxon>Verrucomicrobiia</taxon>
        <taxon>Verrucomicrobiales</taxon>
        <taxon>Akkermansiaceae</taxon>
        <taxon>Akkermansia</taxon>
    </lineage>
</organism>
<name>A0A9D1VBY0_9BACT</name>
<evidence type="ECO:0000313" key="2">
    <source>
        <dbReference type="Proteomes" id="UP000823964"/>
    </source>
</evidence>
<proteinExistence type="predicted"/>
<protein>
    <submittedName>
        <fullName evidence="1">Uncharacterized protein</fullName>
    </submittedName>
</protein>
<sequence>MSPLISLSLATLGVAAVGLPLIPLLRDAPRQVLAMEEPFDPATAQTLPTYVTVQYSGELSSMQLRLGGRVLADWEATDDEGEANSSPWMFKTELPADLVDRAEIELEATWNSQGPQAVTITLEPDALPPSSCTRWTLPSGLIMYDTFTFSRP</sequence>
<dbReference type="AlphaFoldDB" id="A0A9D1VBY0"/>
<comment type="caution">
    <text evidence="1">The sequence shown here is derived from an EMBL/GenBank/DDBJ whole genome shotgun (WGS) entry which is preliminary data.</text>
</comment>
<dbReference type="Proteomes" id="UP000823964">
    <property type="component" value="Unassembled WGS sequence"/>
</dbReference>
<reference evidence="1" key="2">
    <citation type="submission" date="2021-04" db="EMBL/GenBank/DDBJ databases">
        <authorList>
            <person name="Gilroy R."/>
        </authorList>
    </citation>
    <scope>NUCLEOTIDE SEQUENCE</scope>
    <source>
        <strain evidence="1">14975</strain>
    </source>
</reference>